<feature type="compositionally biased region" description="Basic and acidic residues" evidence="1">
    <location>
        <begin position="78"/>
        <end position="90"/>
    </location>
</feature>
<evidence type="ECO:0000256" key="1">
    <source>
        <dbReference type="SAM" id="MobiDB-lite"/>
    </source>
</evidence>
<dbReference type="EMBL" id="JAPWDS010000002">
    <property type="protein sequence ID" value="KAJ5514547.1"/>
    <property type="molecule type" value="Genomic_DNA"/>
</dbReference>
<organism evidence="2 3">
    <name type="scientific">Penicillium fimorum</name>
    <dbReference type="NCBI Taxonomy" id="1882269"/>
    <lineage>
        <taxon>Eukaryota</taxon>
        <taxon>Fungi</taxon>
        <taxon>Dikarya</taxon>
        <taxon>Ascomycota</taxon>
        <taxon>Pezizomycotina</taxon>
        <taxon>Eurotiomycetes</taxon>
        <taxon>Eurotiomycetidae</taxon>
        <taxon>Eurotiales</taxon>
        <taxon>Aspergillaceae</taxon>
        <taxon>Penicillium</taxon>
    </lineage>
</organism>
<protein>
    <submittedName>
        <fullName evidence="2">Uncharacterized protein</fullName>
    </submittedName>
</protein>
<evidence type="ECO:0000313" key="2">
    <source>
        <dbReference type="EMBL" id="KAJ5514547.1"/>
    </source>
</evidence>
<feature type="region of interest" description="Disordered" evidence="1">
    <location>
        <begin position="77"/>
        <end position="102"/>
    </location>
</feature>
<keyword evidence="3" id="KW-1185">Reference proteome</keyword>
<accession>A0A9X0CA34</accession>
<name>A0A9X0CA34_9EURO</name>
<dbReference type="Proteomes" id="UP001149954">
    <property type="component" value="Unassembled WGS sequence"/>
</dbReference>
<sequence length="102" mass="11219">MLDNNASSVPQMGGAYDQRLSEFVVNCTQVSISSTTKLRQHLIRHDVQVATNPSGRLSKDKKDVAIQWYNSLVEAEENNNKDNVKGKGNNDNEDGDEGTAPN</sequence>
<proteinExistence type="predicted"/>
<comment type="caution">
    <text evidence="2">The sequence shown here is derived from an EMBL/GenBank/DDBJ whole genome shotgun (WGS) entry which is preliminary data.</text>
</comment>
<gene>
    <name evidence="2" type="ORF">N7463_004099</name>
</gene>
<reference evidence="2" key="2">
    <citation type="journal article" date="2023" name="IMA Fungus">
        <title>Comparative genomic study of the Penicillium genus elucidates a diverse pangenome and 15 lateral gene transfer events.</title>
        <authorList>
            <person name="Petersen C."/>
            <person name="Sorensen T."/>
            <person name="Nielsen M.R."/>
            <person name="Sondergaard T.E."/>
            <person name="Sorensen J.L."/>
            <person name="Fitzpatrick D.A."/>
            <person name="Frisvad J.C."/>
            <person name="Nielsen K.L."/>
        </authorList>
    </citation>
    <scope>NUCLEOTIDE SEQUENCE</scope>
    <source>
        <strain evidence="2">IBT 29495</strain>
    </source>
</reference>
<evidence type="ECO:0000313" key="3">
    <source>
        <dbReference type="Proteomes" id="UP001149954"/>
    </source>
</evidence>
<reference evidence="2" key="1">
    <citation type="submission" date="2022-12" db="EMBL/GenBank/DDBJ databases">
        <authorList>
            <person name="Petersen C."/>
        </authorList>
    </citation>
    <scope>NUCLEOTIDE SEQUENCE</scope>
    <source>
        <strain evidence="2">IBT 29495</strain>
    </source>
</reference>
<feature type="compositionally biased region" description="Acidic residues" evidence="1">
    <location>
        <begin position="91"/>
        <end position="102"/>
    </location>
</feature>
<dbReference type="AlphaFoldDB" id="A0A9X0CA34"/>
<dbReference type="OrthoDB" id="4368793at2759"/>